<evidence type="ECO:0000313" key="3">
    <source>
        <dbReference type="EMBL" id="WDF70452.1"/>
    </source>
</evidence>
<sequence>MKQILYILLFLAPVLSISQSNNQNYVKNVVYKQPRSTAIHTPTSAQASISVTYLDGLGRTMQEVAHRQSLTGTDIVTPVMYDEFGRQTRSYLPYVTTSDNMAYDAQAETNAHNFYNVPAYENTPNPYSEMRMETSSLGRILEQGAPGVDWEILPSSTAGHTVKFEYASNAANQVRMIKANATWNASSQIYNPAITSSGYYPADSLYRTIIKDENWTSGQLNTTEEFKDKQGKTVLKRAYSNINNVTTAHDTYYVYDQFGNLSYVLPPLANGSTTSTVLTGLCYQYKYDTRNRLVEKKLPGKSHWEFIVYDNLDRVVASGPTNSPFGTGTQGWRITRYDVYGRIALTGWTQATSFSTATRKTLQDTYNGAVTNATRGASTLIDNITTGYSNTSLPAGFKLLTVNYYDDYTFPNSPTSFSVEVDGEQLLFYNNTDQKPKGLSTGSWVRVLTSATSTAGETSYIFYNKQALPVRMHTINHLGGYTYTDTRFNFTGKPLSTLTRSKRLAANDELLTREDFTYTAQDQLSIHTHTITFQGVTRATELLSKNEYDALGQLKTKRVGGLAVPGKGMQKVDYAYNVRGWLKGINDTGSMTESGEPNDFFAFRIGYNDVEGMSTPLYNGNIAETYWRSAPENVLRKCSYDYDGLNRMTHAAYQKPGLAQSYTAAYDEEVSYDRNGNILTLQRIGYLDGNAGATYPIDDLVYQYNSSSNVLRTVDDKTFSSDGFYDGNKNKQYDASHFDNDYEYDSYGNFTVDWNKSIDKISYNHMNLPILINFKVSSGQKFISYIYNALGQKVGKRVLNNSPIGAQEDTVTDYLGGYQYVDNKLELFPTAEGYVRVTDIVLFNYVYNYRDHLGNIRLSYTRDHNNVTRTLEENHYYPFGMRHSYNKEIRDWGGSIQSGGIYAIVREVRRGPYQYKFNGQEFQDELELNITAMDFRQYDNTIGRFSSIDALSEFFFDTTPYNFTLNNPVVFSDPTGLCPECERNVKDPKNGSSYVSSGGGTYTYNDGEWTQQDDELDEVMVGGASKSSETAAEVADIVTDFIPIVGSTKDIYNGFKEGDGWQVAMGVGFLIFDVGTLGTGTIIKGALKQGAKAVVREVAEREAKQLLITAGKKTLHKHHIMPQQFRKWFSERGISNIDDFTVQLSSKHILVRCMLLENGIKNGPNL</sequence>
<evidence type="ECO:0000313" key="4">
    <source>
        <dbReference type="Proteomes" id="UP001221558"/>
    </source>
</evidence>
<dbReference type="Gene3D" id="2.180.10.10">
    <property type="entry name" value="RHS repeat-associated core"/>
    <property type="match status" value="1"/>
</dbReference>
<gene>
    <name evidence="3" type="ORF">PQ465_08760</name>
</gene>
<feature type="chain" id="PRO_5045505115" evidence="1">
    <location>
        <begin position="23"/>
        <end position="1166"/>
    </location>
</feature>
<dbReference type="InterPro" id="IPR022385">
    <property type="entry name" value="Rhs_assc_core"/>
</dbReference>
<dbReference type="InterPro" id="IPR045619">
    <property type="entry name" value="DUF6443"/>
</dbReference>
<evidence type="ECO:0000259" key="2">
    <source>
        <dbReference type="Pfam" id="PF20041"/>
    </source>
</evidence>
<dbReference type="EMBL" id="CP117880">
    <property type="protein sequence ID" value="WDF70452.1"/>
    <property type="molecule type" value="Genomic_DNA"/>
</dbReference>
<proteinExistence type="predicted"/>
<keyword evidence="4" id="KW-1185">Reference proteome</keyword>
<protein>
    <submittedName>
        <fullName evidence="3">DUF6443 domain-containing protein</fullName>
    </submittedName>
</protein>
<name>A0ABY7WP10_9SPHI</name>
<dbReference type="RefSeq" id="WP_274269160.1">
    <property type="nucleotide sequence ID" value="NZ_CP117880.1"/>
</dbReference>
<dbReference type="Pfam" id="PF20041">
    <property type="entry name" value="DUF6443"/>
    <property type="match status" value="1"/>
</dbReference>
<feature type="signal peptide" evidence="1">
    <location>
        <begin position="1"/>
        <end position="22"/>
    </location>
</feature>
<accession>A0ABY7WP10</accession>
<evidence type="ECO:0000256" key="1">
    <source>
        <dbReference type="SAM" id="SignalP"/>
    </source>
</evidence>
<dbReference type="Proteomes" id="UP001221558">
    <property type="component" value="Chromosome"/>
</dbReference>
<dbReference type="NCBIfam" id="TIGR03696">
    <property type="entry name" value="Rhs_assc_core"/>
    <property type="match status" value="1"/>
</dbReference>
<reference evidence="3 4" key="1">
    <citation type="submission" date="2023-02" db="EMBL/GenBank/DDBJ databases">
        <title>Genome sequence of Sphingobacterium sp. KACC 22765.</title>
        <authorList>
            <person name="Kim S."/>
            <person name="Heo J."/>
            <person name="Kwon S.-W."/>
        </authorList>
    </citation>
    <scope>NUCLEOTIDE SEQUENCE [LARGE SCALE GENOMIC DNA]</scope>
    <source>
        <strain evidence="3 4">KACC 22765</strain>
    </source>
</reference>
<feature type="domain" description="DUF6443" evidence="2">
    <location>
        <begin position="28"/>
        <end position="161"/>
    </location>
</feature>
<keyword evidence="1" id="KW-0732">Signal</keyword>
<organism evidence="3 4">
    <name type="scientific">Sphingobacterium oryzagri</name>
    <dbReference type="NCBI Taxonomy" id="3025669"/>
    <lineage>
        <taxon>Bacteria</taxon>
        <taxon>Pseudomonadati</taxon>
        <taxon>Bacteroidota</taxon>
        <taxon>Sphingobacteriia</taxon>
        <taxon>Sphingobacteriales</taxon>
        <taxon>Sphingobacteriaceae</taxon>
        <taxon>Sphingobacterium</taxon>
    </lineage>
</organism>